<dbReference type="EMBL" id="JAEHHL010000007">
    <property type="protein sequence ID" value="MBK0400056.1"/>
    <property type="molecule type" value="Genomic_DNA"/>
</dbReference>
<comment type="subcellular location">
    <subcellularLocation>
        <location evidence="9">Membrane</location>
        <topology evidence="9">Single-pass type II membrane protein</topology>
    </subcellularLocation>
</comment>
<comment type="caution">
    <text evidence="11">The sequence shown here is derived from an EMBL/GenBank/DDBJ whole genome shotgun (WGS) entry which is preliminary data.</text>
</comment>
<evidence type="ECO:0000256" key="3">
    <source>
        <dbReference type="ARBA" id="ARBA00013208"/>
    </source>
</evidence>
<evidence type="ECO:0000256" key="6">
    <source>
        <dbReference type="ARBA" id="ARBA00022801"/>
    </source>
</evidence>
<dbReference type="CDD" id="cd06530">
    <property type="entry name" value="S26_SPase_I"/>
    <property type="match status" value="1"/>
</dbReference>
<dbReference type="PROSITE" id="PS00760">
    <property type="entry name" value="SPASE_I_2"/>
    <property type="match status" value="1"/>
</dbReference>
<dbReference type="PRINTS" id="PR00727">
    <property type="entry name" value="LEADERPTASE"/>
</dbReference>
<dbReference type="PROSITE" id="PS00501">
    <property type="entry name" value="SPASE_I_1"/>
    <property type="match status" value="1"/>
</dbReference>
<evidence type="ECO:0000256" key="2">
    <source>
        <dbReference type="ARBA" id="ARBA00009370"/>
    </source>
</evidence>
<dbReference type="Gene3D" id="2.10.109.10">
    <property type="entry name" value="Umud Fragment, subunit A"/>
    <property type="match status" value="1"/>
</dbReference>
<evidence type="ECO:0000256" key="9">
    <source>
        <dbReference type="RuleBase" id="RU362042"/>
    </source>
</evidence>
<evidence type="ECO:0000256" key="1">
    <source>
        <dbReference type="ARBA" id="ARBA00000677"/>
    </source>
</evidence>
<evidence type="ECO:0000256" key="5">
    <source>
        <dbReference type="ARBA" id="ARBA00022670"/>
    </source>
</evidence>
<dbReference type="PROSITE" id="PS00761">
    <property type="entry name" value="SPASE_I_3"/>
    <property type="match status" value="1"/>
</dbReference>
<dbReference type="GO" id="GO:0016020">
    <property type="term" value="C:membrane"/>
    <property type="evidence" value="ECO:0007669"/>
    <property type="project" value="UniProtKB-SubCell"/>
</dbReference>
<evidence type="ECO:0000259" key="10">
    <source>
        <dbReference type="Pfam" id="PF10502"/>
    </source>
</evidence>
<dbReference type="GO" id="GO:0009003">
    <property type="term" value="F:signal peptidase activity"/>
    <property type="evidence" value="ECO:0007669"/>
    <property type="project" value="UniProtKB-EC"/>
</dbReference>
<accession>A0A8J7M842</accession>
<feature type="active site" evidence="7">
    <location>
        <position position="131"/>
    </location>
</feature>
<reference evidence="11" key="1">
    <citation type="submission" date="2020-12" db="EMBL/GenBank/DDBJ databases">
        <title>Bacterial taxonomy.</title>
        <authorList>
            <person name="Pan X."/>
        </authorList>
    </citation>
    <scope>NUCLEOTIDE SEQUENCE</scope>
    <source>
        <strain evidence="11">M0105</strain>
    </source>
</reference>
<dbReference type="InterPro" id="IPR019758">
    <property type="entry name" value="Pept_S26A_signal_pept_1_CS"/>
</dbReference>
<evidence type="ECO:0000313" key="11">
    <source>
        <dbReference type="EMBL" id="MBK0400056.1"/>
    </source>
</evidence>
<dbReference type="RefSeq" id="WP_200610366.1">
    <property type="nucleotide sequence ID" value="NZ_JAEHHL010000007.1"/>
</dbReference>
<dbReference type="PANTHER" id="PTHR43390">
    <property type="entry name" value="SIGNAL PEPTIDASE I"/>
    <property type="match status" value="1"/>
</dbReference>
<keyword evidence="6 8" id="KW-0378">Hydrolase</keyword>
<keyword evidence="12" id="KW-1185">Reference proteome</keyword>
<dbReference type="NCBIfam" id="TIGR02227">
    <property type="entry name" value="sigpep_I_bact"/>
    <property type="match status" value="1"/>
</dbReference>
<dbReference type="SUPFAM" id="SSF51306">
    <property type="entry name" value="LexA/Signal peptidase"/>
    <property type="match status" value="1"/>
</dbReference>
<dbReference type="InterPro" id="IPR036286">
    <property type="entry name" value="LexA/Signal_pep-like_sf"/>
</dbReference>
<dbReference type="InterPro" id="IPR019533">
    <property type="entry name" value="Peptidase_S26"/>
</dbReference>
<dbReference type="InterPro" id="IPR019756">
    <property type="entry name" value="Pept_S26A_signal_pept_1_Ser-AS"/>
</dbReference>
<dbReference type="AlphaFoldDB" id="A0A8J7M842"/>
<dbReference type="GO" id="GO:0004252">
    <property type="term" value="F:serine-type endopeptidase activity"/>
    <property type="evidence" value="ECO:0007669"/>
    <property type="project" value="InterPro"/>
</dbReference>
<evidence type="ECO:0000256" key="8">
    <source>
        <dbReference type="RuleBase" id="RU003993"/>
    </source>
</evidence>
<feature type="active site" evidence="7">
    <location>
        <position position="43"/>
    </location>
</feature>
<feature type="domain" description="Peptidase S26" evidence="10">
    <location>
        <begin position="13"/>
        <end position="270"/>
    </location>
</feature>
<comment type="similarity">
    <text evidence="2 9">Belongs to the peptidase S26 family.</text>
</comment>
<sequence length="294" mass="32718">MAKRQKKSDGGIWETVKTIFWALLIAAVFRSLLFQPFSIPSGSMKPTLLVGDYLFVSKFAYGYSRYSFPFSPDLFEGRIWSAMPERGDVVVFKHPRHDACAEGPISWTVNLVKAVLGTSRPAPNDCVDYVKRVIGLPGDRIQVRGGILHINGQALPTEPVADFVEEKAVRGVPPGLPRCMNEPVGLGGECRKEQYIETLPGGRKHAILNVEGEMGNVRPITGRADDTREFVVPDGHLFFMGDNRDNSVDSRFPDVGTVPLENLIGRADLIAFSSDGPLWQVWNWRSDRFLKSIE</sequence>
<evidence type="ECO:0000313" key="12">
    <source>
        <dbReference type="Proteomes" id="UP000655420"/>
    </source>
</evidence>
<organism evidence="11 12">
    <name type="scientific">Thermohalobaculum xanthum</name>
    <dbReference type="NCBI Taxonomy" id="2753746"/>
    <lineage>
        <taxon>Bacteria</taxon>
        <taxon>Pseudomonadati</taxon>
        <taxon>Pseudomonadota</taxon>
        <taxon>Alphaproteobacteria</taxon>
        <taxon>Rhodobacterales</taxon>
        <taxon>Paracoccaceae</taxon>
        <taxon>Thermohalobaculum</taxon>
    </lineage>
</organism>
<name>A0A8J7M842_9RHOB</name>
<dbReference type="EC" id="3.4.21.89" evidence="3 8"/>
<dbReference type="Proteomes" id="UP000655420">
    <property type="component" value="Unassembled WGS sequence"/>
</dbReference>
<evidence type="ECO:0000256" key="7">
    <source>
        <dbReference type="PIRSR" id="PIRSR600223-1"/>
    </source>
</evidence>
<dbReference type="GO" id="GO:0006465">
    <property type="term" value="P:signal peptide processing"/>
    <property type="evidence" value="ECO:0007669"/>
    <property type="project" value="InterPro"/>
</dbReference>
<dbReference type="InterPro" id="IPR000223">
    <property type="entry name" value="Pept_S26A_signal_pept_1"/>
</dbReference>
<keyword evidence="5 8" id="KW-0645">Protease</keyword>
<comment type="catalytic activity">
    <reaction evidence="1 8">
        <text>Cleavage of hydrophobic, N-terminal signal or leader sequences from secreted and periplasmic proteins.</text>
        <dbReference type="EC" id="3.4.21.89"/>
    </reaction>
</comment>
<evidence type="ECO:0000256" key="4">
    <source>
        <dbReference type="ARBA" id="ARBA00019232"/>
    </source>
</evidence>
<proteinExistence type="inferred from homology"/>
<dbReference type="InterPro" id="IPR019757">
    <property type="entry name" value="Pept_S26A_signal_pept_1_Lys-AS"/>
</dbReference>
<protein>
    <recommendedName>
        <fullName evidence="4 8">Signal peptidase I</fullName>
        <ecNumber evidence="3 8">3.4.21.89</ecNumber>
    </recommendedName>
</protein>
<gene>
    <name evidence="11" type="primary">lepB</name>
    <name evidence="11" type="ORF">H0I76_12725</name>
</gene>
<dbReference type="Pfam" id="PF10502">
    <property type="entry name" value="Peptidase_S26"/>
    <property type="match status" value="1"/>
</dbReference>
<dbReference type="PANTHER" id="PTHR43390:SF1">
    <property type="entry name" value="CHLOROPLAST PROCESSING PEPTIDASE"/>
    <property type="match status" value="1"/>
</dbReference>